<feature type="compositionally biased region" description="Low complexity" evidence="1">
    <location>
        <begin position="45"/>
        <end position="67"/>
    </location>
</feature>
<organism evidence="2 3">
    <name type="scientific">Myceligenerans xiligouense</name>
    <dbReference type="NCBI Taxonomy" id="253184"/>
    <lineage>
        <taxon>Bacteria</taxon>
        <taxon>Bacillati</taxon>
        <taxon>Actinomycetota</taxon>
        <taxon>Actinomycetes</taxon>
        <taxon>Micrococcales</taxon>
        <taxon>Promicromonosporaceae</taxon>
        <taxon>Myceligenerans</taxon>
    </lineage>
</organism>
<accession>A0A3N4YR52</accession>
<dbReference type="EMBL" id="RKQZ01000001">
    <property type="protein sequence ID" value="RPF20970.1"/>
    <property type="molecule type" value="Genomic_DNA"/>
</dbReference>
<comment type="caution">
    <text evidence="2">The sequence shown here is derived from an EMBL/GenBank/DDBJ whole genome shotgun (WGS) entry which is preliminary data.</text>
</comment>
<feature type="region of interest" description="Disordered" evidence="1">
    <location>
        <begin position="31"/>
        <end position="79"/>
    </location>
</feature>
<gene>
    <name evidence="2" type="ORF">EDD34_1578</name>
</gene>
<evidence type="ECO:0000256" key="1">
    <source>
        <dbReference type="SAM" id="MobiDB-lite"/>
    </source>
</evidence>
<dbReference type="OrthoDB" id="4538973at2"/>
<sequence>MSRNGPLITLLAGGVLGVGLLVAGMAATPAEPAVDDTQDAGSSQTPATPAAAGESAEPSPSAATPEPEASEETPEPASYVGYVDGEHASVAVVIDGAEAIAYVCDGASIEAWLKGTAADGRVELTGARGTLSAAYDESAVTGEVAVDGLTWTFDVAQVAPPDGLYRFADTVSGAEVVGGWIVLPDGSQIGAVNIDGETQPTDGIDPATGQVTIEGTAVTAELQVDGSFDERGE</sequence>
<name>A0A3N4YR52_9MICO</name>
<dbReference type="RefSeq" id="WP_123814075.1">
    <property type="nucleotide sequence ID" value="NZ_RKQZ01000001.1"/>
</dbReference>
<evidence type="ECO:0000313" key="2">
    <source>
        <dbReference type="EMBL" id="RPF20970.1"/>
    </source>
</evidence>
<dbReference type="Proteomes" id="UP000280501">
    <property type="component" value="Unassembled WGS sequence"/>
</dbReference>
<evidence type="ECO:0000313" key="3">
    <source>
        <dbReference type="Proteomes" id="UP000280501"/>
    </source>
</evidence>
<keyword evidence="3" id="KW-1185">Reference proteome</keyword>
<protein>
    <submittedName>
        <fullName evidence="2">Uncharacterized protein</fullName>
    </submittedName>
</protein>
<reference evidence="2 3" key="1">
    <citation type="submission" date="2018-11" db="EMBL/GenBank/DDBJ databases">
        <title>Sequencing the genomes of 1000 actinobacteria strains.</title>
        <authorList>
            <person name="Klenk H.-P."/>
        </authorList>
    </citation>
    <scope>NUCLEOTIDE SEQUENCE [LARGE SCALE GENOMIC DNA]</scope>
    <source>
        <strain evidence="2 3">DSM 15700</strain>
    </source>
</reference>
<proteinExistence type="predicted"/>
<dbReference type="AlphaFoldDB" id="A0A3N4YR52"/>